<organism evidence="1 2">
    <name type="scientific">Colletotrichum sojae</name>
    <dbReference type="NCBI Taxonomy" id="2175907"/>
    <lineage>
        <taxon>Eukaryota</taxon>
        <taxon>Fungi</taxon>
        <taxon>Dikarya</taxon>
        <taxon>Ascomycota</taxon>
        <taxon>Pezizomycotina</taxon>
        <taxon>Sordariomycetes</taxon>
        <taxon>Hypocreomycetidae</taxon>
        <taxon>Glomerellales</taxon>
        <taxon>Glomerellaceae</taxon>
        <taxon>Colletotrichum</taxon>
        <taxon>Colletotrichum orchidearum species complex</taxon>
    </lineage>
</organism>
<proteinExistence type="predicted"/>
<sequence length="34" mass="3640">MSNVGYDFKGTCIDRTSTKYKAKIGADDSASLVP</sequence>
<gene>
    <name evidence="1" type="ORF">CSOJ01_14266</name>
</gene>
<reference evidence="1 2" key="1">
    <citation type="journal article" date="2020" name="Phytopathology">
        <title>Genome Sequence Resources of Colletotrichum truncatum, C. plurivorum, C. musicola, and C. sojae: Four Species Pathogenic to Soybean (Glycine max).</title>
        <authorList>
            <person name="Rogerio F."/>
            <person name="Boufleur T.R."/>
            <person name="Ciampi-Guillardi M."/>
            <person name="Sukno S.A."/>
            <person name="Thon M.R."/>
            <person name="Massola Junior N.S."/>
            <person name="Baroncelli R."/>
        </authorList>
    </citation>
    <scope>NUCLEOTIDE SEQUENCE [LARGE SCALE GENOMIC DNA]</scope>
    <source>
        <strain evidence="1 2">LFN0009</strain>
    </source>
</reference>
<dbReference type="AlphaFoldDB" id="A0A8H6IQB3"/>
<protein>
    <submittedName>
        <fullName evidence="1">Uncharacterized protein</fullName>
    </submittedName>
</protein>
<comment type="caution">
    <text evidence="1">The sequence shown here is derived from an EMBL/GenBank/DDBJ whole genome shotgun (WGS) entry which is preliminary data.</text>
</comment>
<evidence type="ECO:0000313" key="1">
    <source>
        <dbReference type="EMBL" id="KAF6791734.1"/>
    </source>
</evidence>
<keyword evidence="2" id="KW-1185">Reference proteome</keyword>
<dbReference type="EMBL" id="WIGN01000468">
    <property type="protein sequence ID" value="KAF6791734.1"/>
    <property type="molecule type" value="Genomic_DNA"/>
</dbReference>
<name>A0A8H6IQB3_9PEZI</name>
<evidence type="ECO:0000313" key="2">
    <source>
        <dbReference type="Proteomes" id="UP000652219"/>
    </source>
</evidence>
<dbReference type="Proteomes" id="UP000652219">
    <property type="component" value="Unassembled WGS sequence"/>
</dbReference>
<accession>A0A8H6IQB3</accession>